<evidence type="ECO:0000313" key="2">
    <source>
        <dbReference type="Proteomes" id="UP000254156"/>
    </source>
</evidence>
<proteinExistence type="predicted"/>
<gene>
    <name evidence="1" type="ORF">NCTC11632_00190</name>
</gene>
<dbReference type="Proteomes" id="UP000254156">
    <property type="component" value="Unassembled WGS sequence"/>
</dbReference>
<name>A0A379E6E2_9PORP</name>
<dbReference type="AlphaFoldDB" id="A0A379E6E2"/>
<dbReference type="EMBL" id="UGTF01000002">
    <property type="protein sequence ID" value="SUB88129.1"/>
    <property type="molecule type" value="Genomic_DNA"/>
</dbReference>
<sequence length="44" mass="5096">MRKLLQLERGCVETYFWHNPFQVRQFSTGVTMIDVAPAVITSPK</sequence>
<organism evidence="1 2">
    <name type="scientific">Porphyromonas macacae</name>
    <dbReference type="NCBI Taxonomy" id="28115"/>
    <lineage>
        <taxon>Bacteria</taxon>
        <taxon>Pseudomonadati</taxon>
        <taxon>Bacteroidota</taxon>
        <taxon>Bacteroidia</taxon>
        <taxon>Bacteroidales</taxon>
        <taxon>Porphyromonadaceae</taxon>
        <taxon>Porphyromonas</taxon>
    </lineage>
</organism>
<reference evidence="1 2" key="1">
    <citation type="submission" date="2018-06" db="EMBL/GenBank/DDBJ databases">
        <authorList>
            <consortium name="Pathogen Informatics"/>
            <person name="Doyle S."/>
        </authorList>
    </citation>
    <scope>NUCLEOTIDE SEQUENCE [LARGE SCALE GENOMIC DNA]</scope>
    <source>
        <strain evidence="1 2">NCTC11632</strain>
    </source>
</reference>
<evidence type="ECO:0000313" key="1">
    <source>
        <dbReference type="EMBL" id="SUB88129.1"/>
    </source>
</evidence>
<accession>A0A379E6E2</accession>
<protein>
    <submittedName>
        <fullName evidence="1">Uncharacterized protein</fullName>
    </submittedName>
</protein>